<evidence type="ECO:0000256" key="3">
    <source>
        <dbReference type="ARBA" id="ARBA00023136"/>
    </source>
</evidence>
<dbReference type="EMBL" id="DTDV01000022">
    <property type="protein sequence ID" value="HGK24492.1"/>
    <property type="molecule type" value="Genomic_DNA"/>
</dbReference>
<dbReference type="OMA" id="YFNMYMI"/>
<keyword evidence="3 4" id="KW-0472">Membrane</keyword>
<dbReference type="InterPro" id="IPR011701">
    <property type="entry name" value="MFS"/>
</dbReference>
<feature type="transmembrane region" description="Helical" evidence="4">
    <location>
        <begin position="237"/>
        <end position="255"/>
    </location>
</feature>
<accession>A0A7V3ZK70</accession>
<name>A0A7V3ZK70_DICTH</name>
<evidence type="ECO:0000259" key="5">
    <source>
        <dbReference type="PROSITE" id="PS50850"/>
    </source>
</evidence>
<dbReference type="RefSeq" id="WP_012547661.1">
    <property type="nucleotide sequence ID" value="NZ_VTFL01000001.1"/>
</dbReference>
<gene>
    <name evidence="6" type="ORF">ENU78_08755</name>
</gene>
<feature type="transmembrane region" description="Helical" evidence="4">
    <location>
        <begin position="405"/>
        <end position="426"/>
    </location>
</feature>
<feature type="transmembrane region" description="Helical" evidence="4">
    <location>
        <begin position="301"/>
        <end position="318"/>
    </location>
</feature>
<dbReference type="SUPFAM" id="SSF103473">
    <property type="entry name" value="MFS general substrate transporter"/>
    <property type="match status" value="1"/>
</dbReference>
<evidence type="ECO:0000256" key="1">
    <source>
        <dbReference type="ARBA" id="ARBA00022692"/>
    </source>
</evidence>
<dbReference type="GO" id="GO:0022857">
    <property type="term" value="F:transmembrane transporter activity"/>
    <property type="evidence" value="ECO:0007669"/>
    <property type="project" value="InterPro"/>
</dbReference>
<feature type="transmembrane region" description="Helical" evidence="4">
    <location>
        <begin position="86"/>
        <end position="109"/>
    </location>
</feature>
<feature type="transmembrane region" description="Helical" evidence="4">
    <location>
        <begin position="267"/>
        <end position="289"/>
    </location>
</feature>
<evidence type="ECO:0000256" key="4">
    <source>
        <dbReference type="SAM" id="Phobius"/>
    </source>
</evidence>
<comment type="caution">
    <text evidence="6">The sequence shown here is derived from an EMBL/GenBank/DDBJ whole genome shotgun (WGS) entry which is preliminary data.</text>
</comment>
<feature type="transmembrane region" description="Helical" evidence="4">
    <location>
        <begin position="55"/>
        <end position="74"/>
    </location>
</feature>
<feature type="transmembrane region" description="Helical" evidence="4">
    <location>
        <begin position="362"/>
        <end position="385"/>
    </location>
</feature>
<dbReference type="InterPro" id="IPR052528">
    <property type="entry name" value="Sugar_transport-like"/>
</dbReference>
<keyword evidence="1 4" id="KW-0812">Transmembrane</keyword>
<dbReference type="InterPro" id="IPR036259">
    <property type="entry name" value="MFS_trans_sf"/>
</dbReference>
<dbReference type="InterPro" id="IPR020846">
    <property type="entry name" value="MFS_dom"/>
</dbReference>
<keyword evidence="2 4" id="KW-1133">Transmembrane helix</keyword>
<dbReference type="Pfam" id="PF07690">
    <property type="entry name" value="MFS_1"/>
    <property type="match status" value="1"/>
</dbReference>
<feature type="transmembrane region" description="Helical" evidence="4">
    <location>
        <begin position="158"/>
        <end position="176"/>
    </location>
</feature>
<feature type="transmembrane region" description="Helical" evidence="4">
    <location>
        <begin position="182"/>
        <end position="207"/>
    </location>
</feature>
<dbReference type="AlphaFoldDB" id="A0A7V3ZK70"/>
<dbReference type="PANTHER" id="PTHR23526">
    <property type="entry name" value="INTEGRAL MEMBRANE TRANSPORT PROTEIN-RELATED"/>
    <property type="match status" value="1"/>
</dbReference>
<sequence length="453" mass="51854">MRVRNLFDISFVEDRELRKSLSLVILGVCFGIIFFNVTQGAPIAGFAKELGFGDLLYGVMLAMPVLGGAIQLFASYVLEKTRKRKFLFFLGGFLQRLPWLLVVILPFFIHDKNVLFSSIVFLLSITAIGGAFINVSFMSWMGDLVPIEIRGRFFSHRSMLATFVSLISGLLIGVFLDKFSNLYGFAIVFTFAVILGIFDILCFIWVYDPPMRKTDFSNVNFSKLFKESVTHPKFSRFLLFAIFWNFALNISAPYFNLYMIKHLKMSYFDIALFVQIISNVTTILSVRILGRLIDRFGNKPILEISTFIVSFLPYIWCFTTPNNWLFFVILVQIFAGIFWPGIDLSFNNLALGLSPDENRSFYIAVLNLFVGITNAVSFILGGYIIEYVAPPIVNFINNLLHIHLVEYHLIFILSGILRLVFSRTFIPKISEERSKPVEELTNHIVKRIKKIKP</sequence>
<dbReference type="PROSITE" id="PS50850">
    <property type="entry name" value="MFS"/>
    <property type="match status" value="1"/>
</dbReference>
<feature type="domain" description="Major facilitator superfamily (MFS) profile" evidence="5">
    <location>
        <begin position="15"/>
        <end position="430"/>
    </location>
</feature>
<evidence type="ECO:0000256" key="2">
    <source>
        <dbReference type="ARBA" id="ARBA00022989"/>
    </source>
</evidence>
<dbReference type="Gene3D" id="1.20.1250.20">
    <property type="entry name" value="MFS general substrate transporter like domains"/>
    <property type="match status" value="2"/>
</dbReference>
<feature type="transmembrane region" description="Helical" evidence="4">
    <location>
        <begin position="21"/>
        <end position="43"/>
    </location>
</feature>
<feature type="transmembrane region" description="Helical" evidence="4">
    <location>
        <begin position="324"/>
        <end position="342"/>
    </location>
</feature>
<reference evidence="6" key="1">
    <citation type="journal article" date="2020" name="mSystems">
        <title>Genome- and Community-Level Interaction Insights into Carbon Utilization and Element Cycling Functions of Hydrothermarchaeota in Hydrothermal Sediment.</title>
        <authorList>
            <person name="Zhou Z."/>
            <person name="Liu Y."/>
            <person name="Xu W."/>
            <person name="Pan J."/>
            <person name="Luo Z.H."/>
            <person name="Li M."/>
        </authorList>
    </citation>
    <scope>NUCLEOTIDE SEQUENCE [LARGE SCALE GENOMIC DNA]</scope>
    <source>
        <strain evidence="6">SpSt-70</strain>
    </source>
</reference>
<organism evidence="6">
    <name type="scientific">Dictyoglomus thermophilum</name>
    <dbReference type="NCBI Taxonomy" id="14"/>
    <lineage>
        <taxon>Bacteria</taxon>
        <taxon>Pseudomonadati</taxon>
        <taxon>Dictyoglomota</taxon>
        <taxon>Dictyoglomia</taxon>
        <taxon>Dictyoglomales</taxon>
        <taxon>Dictyoglomaceae</taxon>
        <taxon>Dictyoglomus</taxon>
    </lineage>
</organism>
<protein>
    <submittedName>
        <fullName evidence="6">MFS transporter</fullName>
    </submittedName>
</protein>
<feature type="transmembrane region" description="Helical" evidence="4">
    <location>
        <begin position="115"/>
        <end position="137"/>
    </location>
</feature>
<dbReference type="PANTHER" id="PTHR23526:SF2">
    <property type="entry name" value="MAJOR FACILITATOR SUPERFAMILY (MFS) PROFILE DOMAIN-CONTAINING PROTEIN"/>
    <property type="match status" value="1"/>
</dbReference>
<evidence type="ECO:0000313" key="6">
    <source>
        <dbReference type="EMBL" id="HGK24492.1"/>
    </source>
</evidence>
<proteinExistence type="predicted"/>